<dbReference type="GeneID" id="9586164"/>
<evidence type="ECO:0008006" key="4">
    <source>
        <dbReference type="Google" id="ProtNLM"/>
    </source>
</evidence>
<dbReference type="AlphaFoldDB" id="D8PYE4"/>
<reference evidence="2 3" key="1">
    <citation type="journal article" date="2010" name="Nat. Biotechnol.">
        <title>Genome sequence of the model mushroom Schizophyllum commune.</title>
        <authorList>
            <person name="Ohm R.A."/>
            <person name="de Jong J.F."/>
            <person name="Lugones L.G."/>
            <person name="Aerts A."/>
            <person name="Kothe E."/>
            <person name="Stajich J.E."/>
            <person name="de Vries R.P."/>
            <person name="Record E."/>
            <person name="Levasseur A."/>
            <person name="Baker S.E."/>
            <person name="Bartholomew K.A."/>
            <person name="Coutinho P.M."/>
            <person name="Erdmann S."/>
            <person name="Fowler T.J."/>
            <person name="Gathman A.C."/>
            <person name="Lombard V."/>
            <person name="Henrissat B."/>
            <person name="Knabe N."/>
            <person name="Kuees U."/>
            <person name="Lilly W.W."/>
            <person name="Lindquist E."/>
            <person name="Lucas S."/>
            <person name="Magnuson J.K."/>
            <person name="Piumi F."/>
            <person name="Raudaskoski M."/>
            <person name="Salamov A."/>
            <person name="Schmutz J."/>
            <person name="Schwarze F.W.M.R."/>
            <person name="vanKuyk P.A."/>
            <person name="Horton J.S."/>
            <person name="Grigoriev I.V."/>
            <person name="Woesten H.A.B."/>
        </authorList>
    </citation>
    <scope>NUCLEOTIDE SEQUENCE [LARGE SCALE GENOMIC DNA]</scope>
    <source>
        <strain evidence="3">H4-8 / FGSC 9210</strain>
    </source>
</reference>
<accession>D8PYE4</accession>
<dbReference type="InParanoid" id="D8PYE4"/>
<sequence>MVYETNFACRLLGHRNLPRSYRDTIAVMRTAIDSLVVDAVMAEPQLTVEQNLVKLRQPFIECSIYKYTDLTPNAFAVFEPAQPLGLSLVYSETTGQLICLAIASDRYAVIVDFLAGERPPRTGRASPSNDAVAGSAVLQEYVLARDAGQTNAFDYDPLAMPFFTEISMRVKSGLDVQSACKESAPTRKHVDVAKALVGDRRMYENNLKRAAKQTKFEISAPTHRRCSALVPLTWLTQFVATYEGRLMSFAEVKLINSERLTSAYLDVNSKIANDTRRMEQNEPDRKKHSFKRDSGGGKMDDPNLKIKAEKYSQRFRAGQDVQMVVQTKSYGRYTTSAAVEDARGKGASLKTALSTNEDRMVKTLVSVGKDDPALADMKCAAVILQISQGEIDLLSEDAWVQNIWLRPTLTWPEEWSTTFKPIPMSHRPLGTGKTSAATAQQCIAAGKKGIWVIALSNVAVNIAEKLEKVRSHSYRLSASTDFCHDWHEHIFDSVKENLIVSDRFQKLNMKYLKGVEPALLEMTSNWPLYGQNEPKKLQSNFEVPHLHNNLGDIISKAVYEGMLKSN</sequence>
<dbReference type="HOGENOM" id="CLU_481595_0_0_1"/>
<evidence type="ECO:0000313" key="3">
    <source>
        <dbReference type="Proteomes" id="UP000007431"/>
    </source>
</evidence>
<evidence type="ECO:0000256" key="1">
    <source>
        <dbReference type="SAM" id="MobiDB-lite"/>
    </source>
</evidence>
<dbReference type="OrthoDB" id="6513042at2759"/>
<evidence type="ECO:0000313" key="2">
    <source>
        <dbReference type="EMBL" id="EFI99240.1"/>
    </source>
</evidence>
<proteinExistence type="predicted"/>
<protein>
    <recommendedName>
        <fullName evidence="4">DNA2/NAM7 helicase helicase domain-containing protein</fullName>
    </recommendedName>
</protein>
<dbReference type="eggNOG" id="KOG1802">
    <property type="taxonomic scope" value="Eukaryota"/>
</dbReference>
<dbReference type="VEuPathDB" id="FungiDB:SCHCODRAFT_01349969"/>
<name>D8PYE4_SCHCM</name>
<keyword evidence="3" id="KW-1185">Reference proteome</keyword>
<dbReference type="KEGG" id="scm:SCHCO_01349969"/>
<organism evidence="3">
    <name type="scientific">Schizophyllum commune (strain H4-8 / FGSC 9210)</name>
    <name type="common">Split gill fungus</name>
    <dbReference type="NCBI Taxonomy" id="578458"/>
    <lineage>
        <taxon>Eukaryota</taxon>
        <taxon>Fungi</taxon>
        <taxon>Dikarya</taxon>
        <taxon>Basidiomycota</taxon>
        <taxon>Agaricomycotina</taxon>
        <taxon>Agaricomycetes</taxon>
        <taxon>Agaricomycetidae</taxon>
        <taxon>Agaricales</taxon>
        <taxon>Schizophyllaceae</taxon>
        <taxon>Schizophyllum</taxon>
    </lineage>
</organism>
<gene>
    <name evidence="2" type="ORF">SCHCODRAFT_233056</name>
</gene>
<dbReference type="Proteomes" id="UP000007431">
    <property type="component" value="Unassembled WGS sequence"/>
</dbReference>
<dbReference type="RefSeq" id="XP_003034143.1">
    <property type="nucleotide sequence ID" value="XM_003034097.1"/>
</dbReference>
<feature type="region of interest" description="Disordered" evidence="1">
    <location>
        <begin position="274"/>
        <end position="303"/>
    </location>
</feature>
<dbReference type="EMBL" id="GL377304">
    <property type="protein sequence ID" value="EFI99240.1"/>
    <property type="molecule type" value="Genomic_DNA"/>
</dbReference>
<dbReference type="OMA" id="IQYRMPP"/>